<dbReference type="InterPro" id="IPR031875">
    <property type="entry name" value="RecA_dep_nuc"/>
</dbReference>
<dbReference type="Pfam" id="PF16786">
    <property type="entry name" value="RecA_dep_nuc"/>
    <property type="match status" value="1"/>
</dbReference>
<dbReference type="EMBL" id="BK032693">
    <property type="protein sequence ID" value="DAF55482.1"/>
    <property type="molecule type" value="Genomic_DNA"/>
</dbReference>
<proteinExistence type="predicted"/>
<evidence type="ECO:0000313" key="1">
    <source>
        <dbReference type="EMBL" id="DAF55482.1"/>
    </source>
</evidence>
<protein>
    <submittedName>
        <fullName evidence="1">Recombination enhancement, RecA-dependent nuclease</fullName>
    </submittedName>
</protein>
<accession>A0A8S5SY57</accession>
<dbReference type="Gene3D" id="3.30.40.190">
    <property type="match status" value="1"/>
</dbReference>
<organism evidence="1">
    <name type="scientific">Myoviridae sp. ctLYp5</name>
    <dbReference type="NCBI Taxonomy" id="2827680"/>
    <lineage>
        <taxon>Viruses</taxon>
        <taxon>Duplodnaviria</taxon>
        <taxon>Heunggongvirae</taxon>
        <taxon>Uroviricota</taxon>
        <taxon>Caudoviricetes</taxon>
    </lineage>
</organism>
<name>A0A8S5SY57_9CAUD</name>
<reference evidence="1" key="1">
    <citation type="journal article" date="2021" name="Proc. Natl. Acad. Sci. U.S.A.">
        <title>A Catalog of Tens of Thousands of Viruses from Human Metagenomes Reveals Hidden Associations with Chronic Diseases.</title>
        <authorList>
            <person name="Tisza M.J."/>
            <person name="Buck C.B."/>
        </authorList>
    </citation>
    <scope>NUCLEOTIDE SEQUENCE</scope>
    <source>
        <strain evidence="1">CtLYp5</strain>
    </source>
</reference>
<sequence>MSKTKEEKKHLERVASLGCIVCRNEGRYNMPAEVHHIRNGAGIGRRNSHFETIPLCPAHHRTGGVGIAFHAAPRTFESLYGTERELLEQVEYILNGY</sequence>